<evidence type="ECO:0000313" key="1">
    <source>
        <dbReference type="EMBL" id="SER99775.1"/>
    </source>
</evidence>
<reference evidence="2" key="1">
    <citation type="submission" date="2016-10" db="EMBL/GenBank/DDBJ databases">
        <authorList>
            <person name="Varghese N."/>
            <person name="Submissions S."/>
        </authorList>
    </citation>
    <scope>NUCLEOTIDE SEQUENCE [LARGE SCALE GENOMIC DNA]</scope>
    <source>
        <strain evidence="2">S9</strain>
    </source>
</reference>
<sequence length="60" mass="6997">MNRKWFTIITLTLVTLIVTLVFMNEYSIYQATELCREVGGLPGVDRDFLPINWSFTCIRP</sequence>
<accession>A0A1H9TRG1</accession>
<dbReference type="STRING" id="1601833.SAMN05518684_10640"/>
<dbReference type="OrthoDB" id="2939251at2"/>
<keyword evidence="2" id="KW-1185">Reference proteome</keyword>
<dbReference type="AlphaFoldDB" id="A0A1H9TRG1"/>
<evidence type="ECO:0000313" key="2">
    <source>
        <dbReference type="Proteomes" id="UP000198571"/>
    </source>
</evidence>
<dbReference type="EMBL" id="FOGT01000006">
    <property type="protein sequence ID" value="SER99775.1"/>
    <property type="molecule type" value="Genomic_DNA"/>
</dbReference>
<organism evidence="1 2">
    <name type="scientific">Salipaludibacillus aurantiacus</name>
    <dbReference type="NCBI Taxonomy" id="1601833"/>
    <lineage>
        <taxon>Bacteria</taxon>
        <taxon>Bacillati</taxon>
        <taxon>Bacillota</taxon>
        <taxon>Bacilli</taxon>
        <taxon>Bacillales</taxon>
        <taxon>Bacillaceae</taxon>
    </lineage>
</organism>
<gene>
    <name evidence="1" type="ORF">SAMN05518684_10640</name>
</gene>
<dbReference type="Proteomes" id="UP000198571">
    <property type="component" value="Unassembled WGS sequence"/>
</dbReference>
<dbReference type="RefSeq" id="WP_093050511.1">
    <property type="nucleotide sequence ID" value="NZ_FOGT01000006.1"/>
</dbReference>
<name>A0A1H9TRG1_9BACI</name>
<protein>
    <submittedName>
        <fullName evidence="1">Uncharacterized protein</fullName>
    </submittedName>
</protein>
<proteinExistence type="predicted"/>